<evidence type="ECO:0000313" key="3">
    <source>
        <dbReference type="Proteomes" id="UP001292094"/>
    </source>
</evidence>
<protein>
    <submittedName>
        <fullName evidence="2">Uncharacterized protein</fullName>
    </submittedName>
</protein>
<evidence type="ECO:0000256" key="1">
    <source>
        <dbReference type="SAM" id="MobiDB-lite"/>
    </source>
</evidence>
<dbReference type="AlphaFoldDB" id="A0AAE1TSQ9"/>
<accession>A0AAE1TSQ9</accession>
<feature type="compositionally biased region" description="Basic and acidic residues" evidence="1">
    <location>
        <begin position="46"/>
        <end position="66"/>
    </location>
</feature>
<sequence length="66" mass="7598">MGQRGNGDRNETEGKETGTRQRGNEDMNGDRNETEGTKTGMGQRGNEGRNETERERRQERDREGRE</sequence>
<keyword evidence="3" id="KW-1185">Reference proteome</keyword>
<feature type="region of interest" description="Disordered" evidence="1">
    <location>
        <begin position="1"/>
        <end position="66"/>
    </location>
</feature>
<proteinExistence type="predicted"/>
<evidence type="ECO:0000313" key="2">
    <source>
        <dbReference type="EMBL" id="KAK4293989.1"/>
    </source>
</evidence>
<comment type="caution">
    <text evidence="2">The sequence shown here is derived from an EMBL/GenBank/DDBJ whole genome shotgun (WGS) entry which is preliminary data.</text>
</comment>
<dbReference type="EMBL" id="JAWZYT010004395">
    <property type="protein sequence ID" value="KAK4293989.1"/>
    <property type="molecule type" value="Genomic_DNA"/>
</dbReference>
<organism evidence="2 3">
    <name type="scientific">Petrolisthes manimaculis</name>
    <dbReference type="NCBI Taxonomy" id="1843537"/>
    <lineage>
        <taxon>Eukaryota</taxon>
        <taxon>Metazoa</taxon>
        <taxon>Ecdysozoa</taxon>
        <taxon>Arthropoda</taxon>
        <taxon>Crustacea</taxon>
        <taxon>Multicrustacea</taxon>
        <taxon>Malacostraca</taxon>
        <taxon>Eumalacostraca</taxon>
        <taxon>Eucarida</taxon>
        <taxon>Decapoda</taxon>
        <taxon>Pleocyemata</taxon>
        <taxon>Anomura</taxon>
        <taxon>Galatheoidea</taxon>
        <taxon>Porcellanidae</taxon>
        <taxon>Petrolisthes</taxon>
    </lineage>
</organism>
<feature type="compositionally biased region" description="Basic and acidic residues" evidence="1">
    <location>
        <begin position="1"/>
        <end position="36"/>
    </location>
</feature>
<dbReference type="Proteomes" id="UP001292094">
    <property type="component" value="Unassembled WGS sequence"/>
</dbReference>
<gene>
    <name evidence="2" type="ORF">Pmani_033357</name>
</gene>
<name>A0AAE1TSQ9_9EUCA</name>
<reference evidence="2" key="1">
    <citation type="submission" date="2023-11" db="EMBL/GenBank/DDBJ databases">
        <title>Genome assemblies of two species of porcelain crab, Petrolisthes cinctipes and Petrolisthes manimaculis (Anomura: Porcellanidae).</title>
        <authorList>
            <person name="Angst P."/>
        </authorList>
    </citation>
    <scope>NUCLEOTIDE SEQUENCE</scope>
    <source>
        <strain evidence="2">PB745_02</strain>
        <tissue evidence="2">Gill</tissue>
    </source>
</reference>